<accession>A0A7X0HPN5</accession>
<sequence>MMKEQRITFFLDEWEKVKDELHGRFSKREQNDVPELMKKGIALFYEMIFWCNKGSVEFSREELEQLDLKPINAVERLSFITSRPSNYHSYVQLTELFIELEKIFSKEQIMKKASKP</sequence>
<evidence type="ECO:0000259" key="1">
    <source>
        <dbReference type="Pfam" id="PF21747"/>
    </source>
</evidence>
<name>A0A7X0HPN5_9BACI</name>
<dbReference type="RefSeq" id="WP_184523962.1">
    <property type="nucleotide sequence ID" value="NZ_JACHGK010000003.1"/>
</dbReference>
<protein>
    <recommendedName>
        <fullName evidence="1">YpoC-like domain-containing protein</fullName>
    </recommendedName>
</protein>
<comment type="caution">
    <text evidence="2">The sequence shown here is derived from an EMBL/GenBank/DDBJ whole genome shotgun (WGS) entry which is preliminary data.</text>
</comment>
<organism evidence="2 3">
    <name type="scientific">Bacillus benzoevorans</name>
    <dbReference type="NCBI Taxonomy" id="1456"/>
    <lineage>
        <taxon>Bacteria</taxon>
        <taxon>Bacillati</taxon>
        <taxon>Bacillota</taxon>
        <taxon>Bacilli</taxon>
        <taxon>Bacillales</taxon>
        <taxon>Bacillaceae</taxon>
        <taxon>Bacillus</taxon>
    </lineage>
</organism>
<dbReference type="InterPro" id="IPR048427">
    <property type="entry name" value="YpoC"/>
</dbReference>
<reference evidence="2 3" key="1">
    <citation type="submission" date="2020-08" db="EMBL/GenBank/DDBJ databases">
        <title>Genomic Encyclopedia of Type Strains, Phase IV (KMG-IV): sequencing the most valuable type-strain genomes for metagenomic binning, comparative biology and taxonomic classification.</title>
        <authorList>
            <person name="Goeker M."/>
        </authorList>
    </citation>
    <scope>NUCLEOTIDE SEQUENCE [LARGE SCALE GENOMIC DNA]</scope>
    <source>
        <strain evidence="2 3">DSM 5391</strain>
    </source>
</reference>
<gene>
    <name evidence="2" type="ORF">HNR53_001276</name>
</gene>
<feature type="domain" description="YpoC-like" evidence="1">
    <location>
        <begin position="5"/>
        <end position="112"/>
    </location>
</feature>
<keyword evidence="3" id="KW-1185">Reference proteome</keyword>
<evidence type="ECO:0000313" key="3">
    <source>
        <dbReference type="Proteomes" id="UP000531594"/>
    </source>
</evidence>
<dbReference type="EMBL" id="JACHGK010000003">
    <property type="protein sequence ID" value="MBB6444667.1"/>
    <property type="molecule type" value="Genomic_DNA"/>
</dbReference>
<dbReference type="Proteomes" id="UP000531594">
    <property type="component" value="Unassembled WGS sequence"/>
</dbReference>
<evidence type="ECO:0000313" key="2">
    <source>
        <dbReference type="EMBL" id="MBB6444667.1"/>
    </source>
</evidence>
<dbReference type="Pfam" id="PF21747">
    <property type="entry name" value="YpoC"/>
    <property type="match status" value="1"/>
</dbReference>
<proteinExistence type="predicted"/>
<dbReference type="AlphaFoldDB" id="A0A7X0HPN5"/>